<comment type="caution">
    <text evidence="3">The sequence shown here is derived from an EMBL/GenBank/DDBJ whole genome shotgun (WGS) entry which is preliminary data.</text>
</comment>
<gene>
    <name evidence="3" type="ORF">J2S63_004206</name>
</gene>
<feature type="chain" id="PRO_5046157424" description="LVIVD repeat-containing protein" evidence="2">
    <location>
        <begin position="23"/>
        <end position="484"/>
    </location>
</feature>
<dbReference type="RefSeq" id="WP_310306508.1">
    <property type="nucleotide sequence ID" value="NZ_BAAAPS010000006.1"/>
</dbReference>
<evidence type="ECO:0000256" key="1">
    <source>
        <dbReference type="SAM" id="MobiDB-lite"/>
    </source>
</evidence>
<name>A0ABU2C1W8_9ACTN</name>
<dbReference type="Gene3D" id="2.130.10.10">
    <property type="entry name" value="YVTN repeat-like/Quinoprotein amine dehydrogenase"/>
    <property type="match status" value="1"/>
</dbReference>
<reference evidence="3 4" key="1">
    <citation type="submission" date="2023-07" db="EMBL/GenBank/DDBJ databases">
        <title>Sequencing the genomes of 1000 actinobacteria strains.</title>
        <authorList>
            <person name="Klenk H.-P."/>
        </authorList>
    </citation>
    <scope>NUCLEOTIDE SEQUENCE [LARGE SCALE GENOMIC DNA]</scope>
    <source>
        <strain evidence="3 4">DSM 19426</strain>
    </source>
</reference>
<evidence type="ECO:0000256" key="2">
    <source>
        <dbReference type="SAM" id="SignalP"/>
    </source>
</evidence>
<evidence type="ECO:0008006" key="5">
    <source>
        <dbReference type="Google" id="ProtNLM"/>
    </source>
</evidence>
<dbReference type="EMBL" id="JAVDYG010000001">
    <property type="protein sequence ID" value="MDR7364653.1"/>
    <property type="molecule type" value="Genomic_DNA"/>
</dbReference>
<dbReference type="SUPFAM" id="SSF50969">
    <property type="entry name" value="YVTN repeat-like/Quinoprotein amine dehydrogenase"/>
    <property type="match status" value="1"/>
</dbReference>
<evidence type="ECO:0000313" key="3">
    <source>
        <dbReference type="EMBL" id="MDR7364653.1"/>
    </source>
</evidence>
<organism evidence="3 4">
    <name type="scientific">Nocardioides marmoribigeumensis</name>
    <dbReference type="NCBI Taxonomy" id="433649"/>
    <lineage>
        <taxon>Bacteria</taxon>
        <taxon>Bacillati</taxon>
        <taxon>Actinomycetota</taxon>
        <taxon>Actinomycetes</taxon>
        <taxon>Propionibacteriales</taxon>
        <taxon>Nocardioidaceae</taxon>
        <taxon>Nocardioides</taxon>
    </lineage>
</organism>
<keyword evidence="4" id="KW-1185">Reference proteome</keyword>
<sequence length="484" mass="52016">MLTGTVVLAGGVLLLPGGASSAADEPAVAPTPQRACNAGSRPETSIQGRVPQRDYDSGRARQGYSCNTRLFSHIGASGGFKVYRYVDAAGHTCVFYDSTRLAPTDLPYNVGSGGIGTFVVDVSDPSRPRHTATLQTLAMDSPHESLNLNRRRGLLAAVAGNPATLPGLIDVYSVRRDCRHPVLQSSIPYQGLGHESGFAPDGRTFYASATSGYTLAAIDLTDPRHPATLATYYGVNYHGLRVSPDGNRMYVANIGTPSPGGRVSVGGLRILDTSQIQARRPDPQVRTLSDLSWRQKSIPQAADPLLIGGHRYVLESDEFANFTLGPGLVVAGGYEADAPVGAARLINIDNARNPFVVSDLRLAVHQLKNRSGPQKNDPGANSTIGGYTGHYCSAPRYRNPGIVACSMIGSGLRIFDVRHPYHPREVGYFNRVTYPNTKPNGAGGLAYSAPAWDLRRRLVYYSDGLKGLYAVRLAKAIVPRHYWD</sequence>
<accession>A0ABU2C1W8</accession>
<proteinExistence type="predicted"/>
<feature type="signal peptide" evidence="2">
    <location>
        <begin position="1"/>
        <end position="22"/>
    </location>
</feature>
<dbReference type="Proteomes" id="UP001183648">
    <property type="component" value="Unassembled WGS sequence"/>
</dbReference>
<evidence type="ECO:0000313" key="4">
    <source>
        <dbReference type="Proteomes" id="UP001183648"/>
    </source>
</evidence>
<keyword evidence="2" id="KW-0732">Signal</keyword>
<feature type="region of interest" description="Disordered" evidence="1">
    <location>
        <begin position="19"/>
        <end position="59"/>
    </location>
</feature>
<dbReference type="InterPro" id="IPR015943">
    <property type="entry name" value="WD40/YVTN_repeat-like_dom_sf"/>
</dbReference>
<dbReference type="InterPro" id="IPR011044">
    <property type="entry name" value="Quino_amine_DH_bsu"/>
</dbReference>
<protein>
    <recommendedName>
        <fullName evidence="5">LVIVD repeat-containing protein</fullName>
    </recommendedName>
</protein>